<name>A0A090QRV1_9GAMM</name>
<evidence type="ECO:0000313" key="2">
    <source>
        <dbReference type="Proteomes" id="UP000029227"/>
    </source>
</evidence>
<protein>
    <submittedName>
        <fullName evidence="1">Uncharacterized protein</fullName>
    </submittedName>
</protein>
<reference evidence="1 2" key="1">
    <citation type="journal article" date="2014" name="Genome Announc.">
        <title>Draft Genome Sequences of Two Vibrionaceae Species, Vibrio ponticus C121 and Photobacterium aphoticum C119, Isolated as Coral Reef Microbiota.</title>
        <authorList>
            <person name="Al-saari N."/>
            <person name="Meirelles P.M."/>
            <person name="Mino S."/>
            <person name="Suda W."/>
            <person name="Oshima K."/>
            <person name="Hattori M."/>
            <person name="Ohkuma M."/>
            <person name="Thompson F.L."/>
            <person name="Gomez-Gil B."/>
            <person name="Sawabe T."/>
            <person name="Sawabe T."/>
        </authorList>
    </citation>
    <scope>NUCLEOTIDE SEQUENCE [LARGE SCALE GENOMIC DNA]</scope>
    <source>
        <strain evidence="1 2">JCM 19237</strain>
    </source>
</reference>
<dbReference type="AlphaFoldDB" id="A0A090QRV1"/>
<dbReference type="Proteomes" id="UP000029227">
    <property type="component" value="Unassembled WGS sequence"/>
</dbReference>
<proteinExistence type="predicted"/>
<accession>A0A090QRV1</accession>
<sequence length="51" mass="5523">MPHGQLDAALAEPVRRAVLYPAHLYDHDPLLVVFSSIIHQAPPSPKKATPG</sequence>
<comment type="caution">
    <text evidence="1">The sequence shown here is derived from an EMBL/GenBank/DDBJ whole genome shotgun (WGS) entry which is preliminary data.</text>
</comment>
<evidence type="ECO:0000313" key="1">
    <source>
        <dbReference type="EMBL" id="GAL05905.1"/>
    </source>
</evidence>
<gene>
    <name evidence="1" type="ORF">JCM19237_1545</name>
</gene>
<organism evidence="1 2">
    <name type="scientific">Photobacterium aphoticum</name>
    <dbReference type="NCBI Taxonomy" id="754436"/>
    <lineage>
        <taxon>Bacteria</taxon>
        <taxon>Pseudomonadati</taxon>
        <taxon>Pseudomonadota</taxon>
        <taxon>Gammaproteobacteria</taxon>
        <taxon>Vibrionales</taxon>
        <taxon>Vibrionaceae</taxon>
        <taxon>Photobacterium</taxon>
    </lineage>
</organism>
<dbReference type="EMBL" id="BBMN01000009">
    <property type="protein sequence ID" value="GAL05905.1"/>
    <property type="molecule type" value="Genomic_DNA"/>
</dbReference>
<dbReference type="STRING" id="754436.JCM19237_1545"/>